<dbReference type="AlphaFoldDB" id="A0A212K758"/>
<sequence>MENNKYIDLLNKYHEGKCSKKELVILFEWINSDEGNTELDTYLTSQIQNEKYLDQITFSTDAEVLLHDIKEEIGIGNPRKLQLRKVKLYAAAAVVAAIVLVGSFSIFWGSENHKHQDVLFAVEKGSKAKVSLRDGSEILLNSESYITYPADKERQFTLTGEAYIHIAKKDKEPFVVHTQHVDILVYGTTFNVNAQPCNQNITVSLIEGSVGIRIQGEENIQYIKPGQTADYNVKTKELNYTTGNLTDIALWRLDELKVENEDIIELCKKLESWYSVKIILKNKPSKTHKYNLSLRQEPIEDVLELISTLAPITYEIKEGKEVVISYIN</sequence>
<feature type="transmembrane region" description="Helical" evidence="1">
    <location>
        <begin position="88"/>
        <end position="108"/>
    </location>
</feature>
<feature type="domain" description="FecR protein" evidence="2">
    <location>
        <begin position="122"/>
        <end position="210"/>
    </location>
</feature>
<protein>
    <recommendedName>
        <fullName evidence="5">FecR protein domain-containing protein</fullName>
    </recommendedName>
</protein>
<evidence type="ECO:0000313" key="4">
    <source>
        <dbReference type="EMBL" id="SBW07486.1"/>
    </source>
</evidence>
<organism evidence="4">
    <name type="scientific">uncultured Dysgonomonas sp</name>
    <dbReference type="NCBI Taxonomy" id="206096"/>
    <lineage>
        <taxon>Bacteria</taxon>
        <taxon>Pseudomonadati</taxon>
        <taxon>Bacteroidota</taxon>
        <taxon>Bacteroidia</taxon>
        <taxon>Bacteroidales</taxon>
        <taxon>Dysgonomonadaceae</taxon>
        <taxon>Dysgonomonas</taxon>
        <taxon>environmental samples</taxon>
    </lineage>
</organism>
<dbReference type="InterPro" id="IPR006860">
    <property type="entry name" value="FecR"/>
</dbReference>
<keyword evidence="1" id="KW-0812">Transmembrane</keyword>
<dbReference type="GO" id="GO:0016989">
    <property type="term" value="F:sigma factor antagonist activity"/>
    <property type="evidence" value="ECO:0007669"/>
    <property type="project" value="TreeGrafter"/>
</dbReference>
<feature type="domain" description="Protein FecR C-terminal" evidence="3">
    <location>
        <begin position="256"/>
        <end position="324"/>
    </location>
</feature>
<evidence type="ECO:0000259" key="3">
    <source>
        <dbReference type="Pfam" id="PF16344"/>
    </source>
</evidence>
<evidence type="ECO:0000259" key="2">
    <source>
        <dbReference type="Pfam" id="PF04773"/>
    </source>
</evidence>
<evidence type="ECO:0008006" key="5">
    <source>
        <dbReference type="Google" id="ProtNLM"/>
    </source>
</evidence>
<dbReference type="Gene3D" id="2.60.120.1440">
    <property type="match status" value="1"/>
</dbReference>
<dbReference type="InterPro" id="IPR032508">
    <property type="entry name" value="FecR_C"/>
</dbReference>
<dbReference type="InterPro" id="IPR012373">
    <property type="entry name" value="Ferrdict_sens_TM"/>
</dbReference>
<reference evidence="4" key="1">
    <citation type="submission" date="2016-04" db="EMBL/GenBank/DDBJ databases">
        <authorList>
            <person name="Evans L.H."/>
            <person name="Alamgir A."/>
            <person name="Owens N."/>
            <person name="Weber N.D."/>
            <person name="Virtaneva K."/>
            <person name="Barbian K."/>
            <person name="Babar A."/>
            <person name="Rosenke K."/>
        </authorList>
    </citation>
    <scope>NUCLEOTIDE SEQUENCE</scope>
    <source>
        <strain evidence="4">86-1</strain>
    </source>
</reference>
<dbReference type="Pfam" id="PF16344">
    <property type="entry name" value="FecR_C"/>
    <property type="match status" value="1"/>
</dbReference>
<accession>A0A212K758</accession>
<gene>
    <name evidence="4" type="ORF">KL86DYS1_31679</name>
</gene>
<dbReference type="Pfam" id="PF04773">
    <property type="entry name" value="FecR"/>
    <property type="match status" value="1"/>
</dbReference>
<keyword evidence="1" id="KW-0472">Membrane</keyword>
<dbReference type="PANTHER" id="PTHR30273:SF2">
    <property type="entry name" value="PROTEIN FECR"/>
    <property type="match status" value="1"/>
</dbReference>
<keyword evidence="1" id="KW-1133">Transmembrane helix</keyword>
<name>A0A212K758_9BACT</name>
<dbReference type="PIRSF" id="PIRSF018266">
    <property type="entry name" value="FecR"/>
    <property type="match status" value="1"/>
</dbReference>
<dbReference type="EMBL" id="FLUM01000003">
    <property type="protein sequence ID" value="SBW07486.1"/>
    <property type="molecule type" value="Genomic_DNA"/>
</dbReference>
<evidence type="ECO:0000256" key="1">
    <source>
        <dbReference type="SAM" id="Phobius"/>
    </source>
</evidence>
<dbReference type="RefSeq" id="WP_296944741.1">
    <property type="nucleotide sequence ID" value="NZ_LT599032.1"/>
</dbReference>
<dbReference type="Gene3D" id="3.55.50.30">
    <property type="match status" value="1"/>
</dbReference>
<dbReference type="PANTHER" id="PTHR30273">
    <property type="entry name" value="PERIPLASMIC SIGNAL SENSOR AND SIGMA FACTOR ACTIVATOR FECR-RELATED"/>
    <property type="match status" value="1"/>
</dbReference>
<proteinExistence type="predicted"/>